<dbReference type="Proteomes" id="UP000623307">
    <property type="component" value="Chromosome 2"/>
</dbReference>
<dbReference type="AlphaFoldDB" id="A0A375GBJ1"/>
<protein>
    <submittedName>
        <fullName evidence="2">Substrate binding transport regulator</fullName>
    </submittedName>
</protein>
<keyword evidence="3" id="KW-1185">Reference proteome</keyword>
<dbReference type="GeneID" id="303491511"/>
<proteinExistence type="predicted"/>
<sequence>MERNQVAPAASPGLYRLAAAAALVGISVDLLESAIRRGEAPLELVKLGERGLLFVRASELHAWLKPTAATAECAARG</sequence>
<evidence type="ECO:0000313" key="2">
    <source>
        <dbReference type="EMBL" id="SPC17382.1"/>
    </source>
</evidence>
<dbReference type="EMBL" id="OGUS01000131">
    <property type="protein sequence ID" value="SPC17382.1"/>
    <property type="molecule type" value="Genomic_DNA"/>
</dbReference>
<gene>
    <name evidence="2" type="ORF">CO2235_90256</name>
    <name evidence="1" type="ORF">JTE92_18325</name>
</gene>
<reference evidence="1 3" key="2">
    <citation type="submission" date="2021-02" db="EMBL/GenBank/DDBJ databases">
        <title>Complete Genome Sequence of Cupriavidus oxalaticus Strain Ox1, a Soil Oxalate-Degrading Species.</title>
        <authorList>
            <person name="Palmieri F."/>
            <person name="Udriet P."/>
            <person name="Deuasquier M."/>
            <person name="Beaudoing E."/>
            <person name="Johnson S.L."/>
            <person name="Davenport K.W."/>
            <person name="Chain P.S."/>
            <person name="Bindschedler S."/>
            <person name="Junier P."/>
        </authorList>
    </citation>
    <scope>NUCLEOTIDE SEQUENCE [LARGE SCALE GENOMIC DNA]</scope>
    <source>
        <strain evidence="1 3">Ox1</strain>
    </source>
</reference>
<dbReference type="RefSeq" id="WP_063238557.1">
    <property type="nucleotide sequence ID" value="NZ_CP069810.1"/>
</dbReference>
<accession>A0A375GBJ1</accession>
<organism evidence="2">
    <name type="scientific">Cupriavidus oxalaticus</name>
    <dbReference type="NCBI Taxonomy" id="96344"/>
    <lineage>
        <taxon>Bacteria</taxon>
        <taxon>Pseudomonadati</taxon>
        <taxon>Pseudomonadota</taxon>
        <taxon>Betaproteobacteria</taxon>
        <taxon>Burkholderiales</taxon>
        <taxon>Burkholderiaceae</taxon>
        <taxon>Cupriavidus</taxon>
    </lineage>
</organism>
<evidence type="ECO:0000313" key="1">
    <source>
        <dbReference type="EMBL" id="QRQ95411.1"/>
    </source>
</evidence>
<name>A0A375GBJ1_9BURK</name>
<dbReference type="OrthoDB" id="9921128at2"/>
<reference evidence="2" key="1">
    <citation type="submission" date="2018-01" db="EMBL/GenBank/DDBJ databases">
        <authorList>
            <person name="Clerissi C."/>
        </authorList>
    </citation>
    <scope>NUCLEOTIDE SEQUENCE</scope>
    <source>
        <strain evidence="2">Cupriavidus oxalaticus LMG 2235</strain>
    </source>
</reference>
<evidence type="ECO:0000313" key="3">
    <source>
        <dbReference type="Proteomes" id="UP000623307"/>
    </source>
</evidence>
<dbReference type="Proteomes" id="UP000256862">
    <property type="component" value="Chromosome CO2235"/>
</dbReference>
<dbReference type="EMBL" id="CP069812">
    <property type="protein sequence ID" value="QRQ95411.1"/>
    <property type="molecule type" value="Genomic_DNA"/>
</dbReference>